<gene>
    <name evidence="1" type="ORF">EPJ69_10085</name>
</gene>
<dbReference type="Proteomes" id="UP000324707">
    <property type="component" value="Unassembled WGS sequence"/>
</dbReference>
<dbReference type="EMBL" id="SAXX01000023">
    <property type="protein sequence ID" value="TXJ30407.1"/>
    <property type="molecule type" value="Genomic_DNA"/>
</dbReference>
<reference evidence="1 2" key="1">
    <citation type="journal article" date="1992" name="Lakartidningen">
        <title>[Penicillin V and not amoxicillin is the first choice preparation in acute otitis].</title>
        <authorList>
            <person name="Kamme C."/>
            <person name="Lundgren K."/>
            <person name="Prellner K."/>
        </authorList>
    </citation>
    <scope>NUCLEOTIDE SEQUENCE [LARGE SCALE GENOMIC DNA]</scope>
    <source>
        <strain evidence="1 2">PC5538III-lc</strain>
    </source>
</reference>
<sequence length="73" mass="8478">MASPTGYYILGKPKKLYHVYNINKYKKCGDDENEYNSMPICDTANAYLEGTINNPQIVKIDDIKNIIIDIYKW</sequence>
<dbReference type="AlphaFoldDB" id="A0A5C8DXN7"/>
<comment type="caution">
    <text evidence="1">The sequence shown here is derived from an EMBL/GenBank/DDBJ whole genome shotgun (WGS) entry which is preliminary data.</text>
</comment>
<proteinExistence type="predicted"/>
<organism evidence="1 2">
    <name type="scientific">Brachyspira aalborgi</name>
    <dbReference type="NCBI Taxonomy" id="29522"/>
    <lineage>
        <taxon>Bacteria</taxon>
        <taxon>Pseudomonadati</taxon>
        <taxon>Spirochaetota</taxon>
        <taxon>Spirochaetia</taxon>
        <taxon>Brachyspirales</taxon>
        <taxon>Brachyspiraceae</taxon>
        <taxon>Brachyspira</taxon>
    </lineage>
</organism>
<evidence type="ECO:0000313" key="2">
    <source>
        <dbReference type="Proteomes" id="UP000324707"/>
    </source>
</evidence>
<dbReference type="RefSeq" id="WP_147737270.1">
    <property type="nucleotide sequence ID" value="NZ_SAXX01000023.1"/>
</dbReference>
<accession>A0A5C8DXN7</accession>
<protein>
    <submittedName>
        <fullName evidence="1">Uncharacterized protein</fullName>
    </submittedName>
</protein>
<name>A0A5C8DXN7_9SPIR</name>
<evidence type="ECO:0000313" key="1">
    <source>
        <dbReference type="EMBL" id="TXJ30407.1"/>
    </source>
</evidence>